<gene>
    <name evidence="2" type="ORF">OIU85_029995</name>
</gene>
<reference evidence="2" key="1">
    <citation type="submission" date="2022-11" db="EMBL/GenBank/DDBJ databases">
        <authorList>
            <person name="Hyden B.L."/>
            <person name="Feng K."/>
            <person name="Yates T."/>
            <person name="Jawdy S."/>
            <person name="Smart L.B."/>
            <person name="Muchero W."/>
        </authorList>
    </citation>
    <scope>NUCLEOTIDE SEQUENCE</scope>
    <source>
        <tissue evidence="2">Shoot tip</tissue>
    </source>
</reference>
<comment type="caution">
    <text evidence="2">The sequence shown here is derived from an EMBL/GenBank/DDBJ whole genome shotgun (WGS) entry which is preliminary data.</text>
</comment>
<accession>A0A9Q0T7S1</accession>
<protein>
    <submittedName>
        <fullName evidence="2">Uncharacterized protein</fullName>
    </submittedName>
</protein>
<dbReference type="AlphaFoldDB" id="A0A9Q0T7S1"/>
<evidence type="ECO:0000256" key="1">
    <source>
        <dbReference type="SAM" id="MobiDB-lite"/>
    </source>
</evidence>
<name>A0A9Q0T7S1_SALVM</name>
<dbReference type="Proteomes" id="UP001151529">
    <property type="component" value="Chromosome 3"/>
</dbReference>
<organism evidence="2 3">
    <name type="scientific">Salix viminalis</name>
    <name type="common">Common osier</name>
    <name type="synonym">Basket willow</name>
    <dbReference type="NCBI Taxonomy" id="40686"/>
    <lineage>
        <taxon>Eukaryota</taxon>
        <taxon>Viridiplantae</taxon>
        <taxon>Streptophyta</taxon>
        <taxon>Embryophyta</taxon>
        <taxon>Tracheophyta</taxon>
        <taxon>Spermatophyta</taxon>
        <taxon>Magnoliopsida</taxon>
        <taxon>eudicotyledons</taxon>
        <taxon>Gunneridae</taxon>
        <taxon>Pentapetalae</taxon>
        <taxon>rosids</taxon>
        <taxon>fabids</taxon>
        <taxon>Malpighiales</taxon>
        <taxon>Salicaceae</taxon>
        <taxon>Saliceae</taxon>
        <taxon>Salix</taxon>
    </lineage>
</organism>
<evidence type="ECO:0000313" key="3">
    <source>
        <dbReference type="Proteomes" id="UP001151529"/>
    </source>
</evidence>
<keyword evidence="3" id="KW-1185">Reference proteome</keyword>
<evidence type="ECO:0000313" key="2">
    <source>
        <dbReference type="EMBL" id="KAJ6704132.1"/>
    </source>
</evidence>
<proteinExistence type="predicted"/>
<feature type="region of interest" description="Disordered" evidence="1">
    <location>
        <begin position="68"/>
        <end position="88"/>
    </location>
</feature>
<dbReference type="EMBL" id="JAPFFL010000009">
    <property type="protein sequence ID" value="KAJ6704132.1"/>
    <property type="molecule type" value="Genomic_DNA"/>
</dbReference>
<sequence>MSSQVCILFGRPKDANLILISFLGTEPFDANDWGGTDFDYSRAQISNMVMKDLDHYHRKIDSDVDENEWDQFSASEEGPAGGQKKFQPEMVKETASLRAVL</sequence>
<reference evidence="2" key="2">
    <citation type="journal article" date="2023" name="Int. J. Mol. Sci.">
        <title>De Novo Assembly and Annotation of 11 Diverse Shrub Willow (Salix) Genomes Reveals Novel Gene Organization in Sex-Linked Regions.</title>
        <authorList>
            <person name="Hyden B."/>
            <person name="Feng K."/>
            <person name="Yates T.B."/>
            <person name="Jawdy S."/>
            <person name="Cereghino C."/>
            <person name="Smart L.B."/>
            <person name="Muchero W."/>
        </authorList>
    </citation>
    <scope>NUCLEOTIDE SEQUENCE [LARGE SCALE GENOMIC DNA]</scope>
    <source>
        <tissue evidence="2">Shoot tip</tissue>
    </source>
</reference>